<evidence type="ECO:0000313" key="3">
    <source>
        <dbReference type="Proteomes" id="UP001373714"/>
    </source>
</evidence>
<sequence length="299" mass="34175">MKSCKRSLSRFSSLLLWVLLCEVPDVNARSITTTQVLKAAPVDFMLEHDYRVTANDKTISTSIQRWFDTVPPWMDDGCANLEQSGDNWLLESITYNPARVNPSNPYFVESIFVYPQHFCHGVAFVVHLEDMTNIHTECDGQGARPWEDPRNRKVREESQNIPGLGVMVDAAGDPVTLDFHLDIPAVLPEKDVPESLRAPLREEYTDEEEFEKETAIRWHRASAWRGKQHIADIAAWETEANKPDQFELEDTVTYDDSWSNQVGVFTRNLTGCEFWGPVSIKIVSDYSKEYTTDLGRETV</sequence>
<dbReference type="Proteomes" id="UP001373714">
    <property type="component" value="Unassembled WGS sequence"/>
</dbReference>
<proteinExistence type="predicted"/>
<feature type="signal peptide" evidence="1">
    <location>
        <begin position="1"/>
        <end position="28"/>
    </location>
</feature>
<accession>A0AAV9U186</accession>
<dbReference type="EMBL" id="JAVHNS010000016">
    <property type="protein sequence ID" value="KAK6333638.1"/>
    <property type="molecule type" value="Genomic_DNA"/>
</dbReference>
<keyword evidence="1" id="KW-0732">Signal</keyword>
<evidence type="ECO:0000256" key="1">
    <source>
        <dbReference type="SAM" id="SignalP"/>
    </source>
</evidence>
<protein>
    <submittedName>
        <fullName evidence="2">Uncharacterized protein</fullName>
    </submittedName>
</protein>
<reference evidence="2 3" key="1">
    <citation type="submission" date="2019-10" db="EMBL/GenBank/DDBJ databases">
        <authorList>
            <person name="Palmer J.M."/>
        </authorList>
    </citation>
    <scope>NUCLEOTIDE SEQUENCE [LARGE SCALE GENOMIC DNA]</scope>
    <source>
        <strain evidence="2 3">TWF730</strain>
    </source>
</reference>
<comment type="caution">
    <text evidence="2">The sequence shown here is derived from an EMBL/GenBank/DDBJ whole genome shotgun (WGS) entry which is preliminary data.</text>
</comment>
<gene>
    <name evidence="2" type="ORF">TWF730_003823</name>
</gene>
<dbReference type="AlphaFoldDB" id="A0AAV9U186"/>
<name>A0AAV9U186_9PEZI</name>
<organism evidence="2 3">
    <name type="scientific">Orbilia blumenaviensis</name>
    <dbReference type="NCBI Taxonomy" id="1796055"/>
    <lineage>
        <taxon>Eukaryota</taxon>
        <taxon>Fungi</taxon>
        <taxon>Dikarya</taxon>
        <taxon>Ascomycota</taxon>
        <taxon>Pezizomycotina</taxon>
        <taxon>Orbiliomycetes</taxon>
        <taxon>Orbiliales</taxon>
        <taxon>Orbiliaceae</taxon>
        <taxon>Orbilia</taxon>
    </lineage>
</organism>
<evidence type="ECO:0000313" key="2">
    <source>
        <dbReference type="EMBL" id="KAK6333638.1"/>
    </source>
</evidence>
<keyword evidence="3" id="KW-1185">Reference proteome</keyword>
<feature type="chain" id="PRO_5043373272" evidence="1">
    <location>
        <begin position="29"/>
        <end position="299"/>
    </location>
</feature>